<accession>I7K7F8</accession>
<feature type="binding site" evidence="3">
    <location>
        <position position="60"/>
    </location>
    <ligand>
        <name>Mg(2+)</name>
        <dbReference type="ChEBI" id="CHEBI:18420"/>
        <label>1</label>
    </ligand>
</feature>
<evidence type="ECO:0000256" key="2">
    <source>
        <dbReference type="ARBA" id="ARBA00022801"/>
    </source>
</evidence>
<comment type="caution">
    <text evidence="4">The sequence shown here is derived from an EMBL/GenBank/DDBJ whole genome shotgun (WGS) entry which is preliminary data.</text>
</comment>
<protein>
    <submittedName>
        <fullName evidence="4">ADP-ribosylglycohydrolase</fullName>
    </submittedName>
</protein>
<dbReference type="Proteomes" id="UP000007652">
    <property type="component" value="Unassembled WGS sequence"/>
</dbReference>
<dbReference type="STRING" id="857293.CAAU_1385"/>
<dbReference type="SUPFAM" id="SSF101478">
    <property type="entry name" value="ADP-ribosylglycohydrolase"/>
    <property type="match status" value="1"/>
</dbReference>
<dbReference type="InterPro" id="IPR050792">
    <property type="entry name" value="ADP-ribosylglycohydrolase"/>
</dbReference>
<dbReference type="GO" id="GO:0016787">
    <property type="term" value="F:hydrolase activity"/>
    <property type="evidence" value="ECO:0007669"/>
    <property type="project" value="UniProtKB-KW"/>
</dbReference>
<evidence type="ECO:0000256" key="1">
    <source>
        <dbReference type="ARBA" id="ARBA00010702"/>
    </source>
</evidence>
<dbReference type="eggNOG" id="COG1397">
    <property type="taxonomic scope" value="Bacteria"/>
</dbReference>
<evidence type="ECO:0000313" key="5">
    <source>
        <dbReference type="Proteomes" id="UP000007652"/>
    </source>
</evidence>
<feature type="binding site" evidence="3">
    <location>
        <position position="59"/>
    </location>
    <ligand>
        <name>Mg(2+)</name>
        <dbReference type="ChEBI" id="CHEBI:18420"/>
        <label>1</label>
    </ligand>
</feature>
<gene>
    <name evidence="4" type="ORF">CAAU_1385</name>
</gene>
<keyword evidence="3" id="KW-0479">Metal-binding</keyword>
<dbReference type="Gene3D" id="1.10.4080.10">
    <property type="entry name" value="ADP-ribosylation/Crystallin J1"/>
    <property type="match status" value="1"/>
</dbReference>
<dbReference type="InterPro" id="IPR036705">
    <property type="entry name" value="Ribosyl_crysJ1_sf"/>
</dbReference>
<dbReference type="EMBL" id="CAKP01000072">
    <property type="protein sequence ID" value="CCJ33469.1"/>
    <property type="molecule type" value="Genomic_DNA"/>
</dbReference>
<keyword evidence="3" id="KW-0460">Magnesium</keyword>
<feature type="binding site" evidence="3">
    <location>
        <position position="294"/>
    </location>
    <ligand>
        <name>Mg(2+)</name>
        <dbReference type="ChEBI" id="CHEBI:18420"/>
        <label>1</label>
    </ligand>
</feature>
<keyword evidence="5" id="KW-1185">Reference proteome</keyword>
<dbReference type="RefSeq" id="WP_008908737.1">
    <property type="nucleotide sequence ID" value="NZ_CAKP01000072.1"/>
</dbReference>
<dbReference type="InterPro" id="IPR005502">
    <property type="entry name" value="Ribosyl_crysJ1"/>
</dbReference>
<dbReference type="Pfam" id="PF03747">
    <property type="entry name" value="ADP_ribosyl_GH"/>
    <property type="match status" value="1"/>
</dbReference>
<comment type="cofactor">
    <cofactor evidence="3">
        <name>Mg(2+)</name>
        <dbReference type="ChEBI" id="CHEBI:18420"/>
    </cofactor>
    <text evidence="3">Binds 2 magnesium ions per subunit.</text>
</comment>
<reference evidence="4 5" key="1">
    <citation type="journal article" date="2011" name="J. Bacteriol.">
        <title>Draft genome sequence of Caloramator australicus strain RC3T, a thermoanaerobe from the Great Artesian Basin of Australia.</title>
        <authorList>
            <person name="Ogg C.D."/>
            <person name="Patel B.K.C."/>
        </authorList>
    </citation>
    <scope>NUCLEOTIDE SEQUENCE [LARGE SCALE GENOMIC DNA]</scope>
    <source>
        <strain evidence="4 5">RC3</strain>
    </source>
</reference>
<proteinExistence type="inferred from homology"/>
<evidence type="ECO:0000256" key="3">
    <source>
        <dbReference type="PIRSR" id="PIRSR605502-1"/>
    </source>
</evidence>
<sequence>MNSKRDSEHFRGCLLGGAIGDALGWPVEFLKRDEIIRRFGKEGIVELLLGKNGKSEITDDTQMTLFTAEGILRAKTRFVLKGICHLPSVVYNAYRRWLITQGYTNIKDYDFINSGWLIKVKELHEKRAPGMSCLSALLNGKIGTTKEPINNSKGCGGVMRIAPVGLFYAKEYAFDIAVDIAALTHGHPTGYLSAGALAYLIALIIEGEELENAANKTMNKLKEYDNYEECFNSLSKAIELTYSDVEDIDAISQLGEGWVAEEALGISVYCALRYKNDFKKAIITSVNHDGDSDSTGAITGNILGAYLGVSSIPKEWIEKVELKDVIVKIADDLLIANKEDIDENWWECYPGY</sequence>
<dbReference type="GO" id="GO:0046872">
    <property type="term" value="F:metal ion binding"/>
    <property type="evidence" value="ECO:0007669"/>
    <property type="project" value="UniProtKB-KW"/>
</dbReference>
<feature type="binding site" evidence="3">
    <location>
        <position position="291"/>
    </location>
    <ligand>
        <name>Mg(2+)</name>
        <dbReference type="ChEBI" id="CHEBI:18420"/>
        <label>1</label>
    </ligand>
</feature>
<evidence type="ECO:0000313" key="4">
    <source>
        <dbReference type="EMBL" id="CCJ33469.1"/>
    </source>
</evidence>
<dbReference type="PANTHER" id="PTHR16222">
    <property type="entry name" value="ADP-RIBOSYLGLYCOHYDROLASE"/>
    <property type="match status" value="1"/>
</dbReference>
<feature type="binding site" evidence="3">
    <location>
        <position position="58"/>
    </location>
    <ligand>
        <name>Mg(2+)</name>
        <dbReference type="ChEBI" id="CHEBI:18420"/>
        <label>1</label>
    </ligand>
</feature>
<name>I7K7F8_9CLOT</name>
<dbReference type="PANTHER" id="PTHR16222:SF24">
    <property type="entry name" value="ADP-RIBOSYLHYDROLASE ARH3"/>
    <property type="match status" value="1"/>
</dbReference>
<feature type="binding site" evidence="3">
    <location>
        <position position="293"/>
    </location>
    <ligand>
        <name>Mg(2+)</name>
        <dbReference type="ChEBI" id="CHEBI:18420"/>
        <label>1</label>
    </ligand>
</feature>
<dbReference type="OrthoDB" id="9798107at2"/>
<comment type="similarity">
    <text evidence="1">Belongs to the ADP-ribosylglycohydrolase family.</text>
</comment>
<keyword evidence="2 4" id="KW-0378">Hydrolase</keyword>
<organism evidence="4 5">
    <name type="scientific">Caloramator australicus RC3</name>
    <dbReference type="NCBI Taxonomy" id="857293"/>
    <lineage>
        <taxon>Bacteria</taxon>
        <taxon>Bacillati</taxon>
        <taxon>Bacillota</taxon>
        <taxon>Clostridia</taxon>
        <taxon>Eubacteriales</taxon>
        <taxon>Clostridiaceae</taxon>
        <taxon>Caloramator</taxon>
    </lineage>
</organism>
<dbReference type="AlphaFoldDB" id="I7K7F8"/>